<dbReference type="Gene3D" id="3.40.50.150">
    <property type="entry name" value="Vaccinia Virus protein VP39"/>
    <property type="match status" value="1"/>
</dbReference>
<evidence type="ECO:0000256" key="2">
    <source>
        <dbReference type="ARBA" id="ARBA00022679"/>
    </source>
</evidence>
<keyword evidence="2" id="KW-0808">Transferase</keyword>
<keyword evidence="3" id="KW-0949">S-adenosyl-L-methionine</keyword>
<feature type="domain" description="Methyltransferase" evidence="4">
    <location>
        <begin position="47"/>
        <end position="137"/>
    </location>
</feature>
<dbReference type="AlphaFoldDB" id="A0A6J4IBQ8"/>
<dbReference type="GO" id="GO:0032259">
    <property type="term" value="P:methylation"/>
    <property type="evidence" value="ECO:0007669"/>
    <property type="project" value="UniProtKB-KW"/>
</dbReference>
<dbReference type="PANTHER" id="PTHR43464:SF19">
    <property type="entry name" value="UBIQUINONE BIOSYNTHESIS O-METHYLTRANSFERASE, MITOCHONDRIAL"/>
    <property type="match status" value="1"/>
</dbReference>
<protein>
    <recommendedName>
        <fullName evidence="4">Methyltransferase domain-containing protein</fullName>
    </recommendedName>
</protein>
<proteinExistence type="predicted"/>
<evidence type="ECO:0000313" key="5">
    <source>
        <dbReference type="EMBL" id="CAA9246108.1"/>
    </source>
</evidence>
<name>A0A6J4IBQ8_9ACTN</name>
<dbReference type="Pfam" id="PF13649">
    <property type="entry name" value="Methyltransf_25"/>
    <property type="match status" value="1"/>
</dbReference>
<evidence type="ECO:0000259" key="4">
    <source>
        <dbReference type="Pfam" id="PF13649"/>
    </source>
</evidence>
<dbReference type="GO" id="GO:0008168">
    <property type="term" value="F:methyltransferase activity"/>
    <property type="evidence" value="ECO:0007669"/>
    <property type="project" value="UniProtKB-KW"/>
</dbReference>
<organism evidence="5">
    <name type="scientific">uncultured Acidimicrobiales bacterium</name>
    <dbReference type="NCBI Taxonomy" id="310071"/>
    <lineage>
        <taxon>Bacteria</taxon>
        <taxon>Bacillati</taxon>
        <taxon>Actinomycetota</taxon>
        <taxon>Acidimicrobiia</taxon>
        <taxon>Acidimicrobiales</taxon>
        <taxon>environmental samples</taxon>
    </lineage>
</organism>
<sequence>MTPADTWAEAAAFMGEAYLRYSFTKGTEQEVEFLIDALGLRPGMRALDVGCGPGRHALALAQRDIEVVGIDIAERFIELARRGAPARATFDVGDARALPYHAEFDAVISLCQGGFGLVGEHDPSVLDGMARALKPGGLLALSAFSAYFAVRYLEETDEFDADKGENTEEATLRNATGDEIPFPLRTTCFTPRELRLLCARSGLGVESLWSVAPGRYRRERPGLESPEFLLIARKP</sequence>
<reference evidence="5" key="1">
    <citation type="submission" date="2020-02" db="EMBL/GenBank/DDBJ databases">
        <authorList>
            <person name="Meier V. D."/>
        </authorList>
    </citation>
    <scope>NUCLEOTIDE SEQUENCE</scope>
    <source>
        <strain evidence="5">AVDCRST_MAG50</strain>
    </source>
</reference>
<evidence type="ECO:0000256" key="1">
    <source>
        <dbReference type="ARBA" id="ARBA00022603"/>
    </source>
</evidence>
<dbReference type="PANTHER" id="PTHR43464">
    <property type="entry name" value="METHYLTRANSFERASE"/>
    <property type="match status" value="1"/>
</dbReference>
<dbReference type="InterPro" id="IPR041698">
    <property type="entry name" value="Methyltransf_25"/>
</dbReference>
<dbReference type="InterPro" id="IPR029063">
    <property type="entry name" value="SAM-dependent_MTases_sf"/>
</dbReference>
<evidence type="ECO:0000256" key="3">
    <source>
        <dbReference type="ARBA" id="ARBA00022691"/>
    </source>
</evidence>
<dbReference type="EMBL" id="CADCTF010000101">
    <property type="protein sequence ID" value="CAA9246108.1"/>
    <property type="molecule type" value="Genomic_DNA"/>
</dbReference>
<keyword evidence="1" id="KW-0489">Methyltransferase</keyword>
<dbReference type="CDD" id="cd02440">
    <property type="entry name" value="AdoMet_MTases"/>
    <property type="match status" value="1"/>
</dbReference>
<gene>
    <name evidence="5" type="ORF">AVDCRST_MAG50-1981</name>
</gene>
<accession>A0A6J4IBQ8</accession>
<dbReference type="SUPFAM" id="SSF53335">
    <property type="entry name" value="S-adenosyl-L-methionine-dependent methyltransferases"/>
    <property type="match status" value="1"/>
</dbReference>